<feature type="compositionally biased region" description="Polar residues" evidence="1">
    <location>
        <begin position="1"/>
        <end position="17"/>
    </location>
</feature>
<evidence type="ECO:0000313" key="2">
    <source>
        <dbReference type="EMBL" id="OIT22904.1"/>
    </source>
</evidence>
<evidence type="ECO:0000256" key="1">
    <source>
        <dbReference type="SAM" id="MobiDB-lite"/>
    </source>
</evidence>
<feature type="non-terminal residue" evidence="2">
    <location>
        <position position="1"/>
    </location>
</feature>
<accession>A0A1J6KDB0</accession>
<sequence length="240" mass="27487">LQLTGINEQHQSTQLKQSELRKPEQAAKGKATDPTWSGLFTRNRAATNGMSLDYIPSELVEGSLMVKLDKEETNREADKWTTALVVYVIGETPGYNYMKRYVTQNWNMVAEPEDSKKEEHMNNNIQKKKQGPNKVVPTWVPKEDKKIELNLLMNRRKLMQQPLNEFNSQKRADIEELNPQAKEKQLLKGKATKEINGRLVNQLIQVAIPVRNEFDILQCEDAVMTQLLPSDIGGVFICHQ</sequence>
<dbReference type="AlphaFoldDB" id="A0A1J6KDB0"/>
<reference evidence="2" key="1">
    <citation type="submission" date="2016-11" db="EMBL/GenBank/DDBJ databases">
        <title>The genome of Nicotiana attenuata.</title>
        <authorList>
            <person name="Xu S."/>
            <person name="Brockmoeller T."/>
            <person name="Gaquerel E."/>
            <person name="Navarro A."/>
            <person name="Kuhl H."/>
            <person name="Gase K."/>
            <person name="Ling Z."/>
            <person name="Zhou W."/>
            <person name="Kreitzer C."/>
            <person name="Stanke M."/>
            <person name="Tang H."/>
            <person name="Lyons E."/>
            <person name="Pandey P."/>
            <person name="Pandey S.P."/>
            <person name="Timmermann B."/>
            <person name="Baldwin I.T."/>
        </authorList>
    </citation>
    <scope>NUCLEOTIDE SEQUENCE [LARGE SCALE GENOMIC DNA]</scope>
    <source>
        <strain evidence="2">UT</strain>
    </source>
</reference>
<organism evidence="2 3">
    <name type="scientific">Nicotiana attenuata</name>
    <name type="common">Coyote tobacco</name>
    <dbReference type="NCBI Taxonomy" id="49451"/>
    <lineage>
        <taxon>Eukaryota</taxon>
        <taxon>Viridiplantae</taxon>
        <taxon>Streptophyta</taxon>
        <taxon>Embryophyta</taxon>
        <taxon>Tracheophyta</taxon>
        <taxon>Spermatophyta</taxon>
        <taxon>Magnoliopsida</taxon>
        <taxon>eudicotyledons</taxon>
        <taxon>Gunneridae</taxon>
        <taxon>Pentapetalae</taxon>
        <taxon>asterids</taxon>
        <taxon>lamiids</taxon>
        <taxon>Solanales</taxon>
        <taxon>Solanaceae</taxon>
        <taxon>Nicotianoideae</taxon>
        <taxon>Nicotianeae</taxon>
        <taxon>Nicotiana</taxon>
    </lineage>
</organism>
<feature type="region of interest" description="Disordered" evidence="1">
    <location>
        <begin position="1"/>
        <end position="35"/>
    </location>
</feature>
<name>A0A1J6KDB0_NICAT</name>
<comment type="caution">
    <text evidence="2">The sequence shown here is derived from an EMBL/GenBank/DDBJ whole genome shotgun (WGS) entry which is preliminary data.</text>
</comment>
<evidence type="ECO:0000313" key="3">
    <source>
        <dbReference type="Proteomes" id="UP000187609"/>
    </source>
</evidence>
<dbReference type="Proteomes" id="UP000187609">
    <property type="component" value="Unassembled WGS sequence"/>
</dbReference>
<dbReference type="EMBL" id="MJEQ01003429">
    <property type="protein sequence ID" value="OIT22904.1"/>
    <property type="molecule type" value="Genomic_DNA"/>
</dbReference>
<protein>
    <submittedName>
        <fullName evidence="2">Uncharacterized protein</fullName>
    </submittedName>
</protein>
<proteinExistence type="predicted"/>
<dbReference type="PANTHER" id="PTHR33233:SF17">
    <property type="entry name" value="DUF4283 DOMAIN-CONTAINING PROTEIN"/>
    <property type="match status" value="1"/>
</dbReference>
<feature type="compositionally biased region" description="Basic and acidic residues" evidence="1">
    <location>
        <begin position="18"/>
        <end position="31"/>
    </location>
</feature>
<gene>
    <name evidence="2" type="ORF">A4A49_56033</name>
</gene>
<dbReference type="PANTHER" id="PTHR33233">
    <property type="entry name" value="ENDONUCLEASE/EXONUCLEASE/PHOSPHATASE"/>
    <property type="match status" value="1"/>
</dbReference>
<keyword evidence="3" id="KW-1185">Reference proteome</keyword>